<dbReference type="GO" id="GO:0003723">
    <property type="term" value="F:RNA binding"/>
    <property type="evidence" value="ECO:0007669"/>
    <property type="project" value="UniProtKB-UniRule"/>
</dbReference>
<dbReference type="PANTHER" id="PTHR20957">
    <property type="entry name" value="RNA-BINDING PROTEIN 48"/>
    <property type="match status" value="1"/>
</dbReference>
<dbReference type="EMBL" id="JAIZAY010000018">
    <property type="protein sequence ID" value="KAJ8024422.1"/>
    <property type="molecule type" value="Genomic_DNA"/>
</dbReference>
<evidence type="ECO:0000256" key="7">
    <source>
        <dbReference type="ARBA" id="ARBA00035004"/>
    </source>
</evidence>
<dbReference type="AlphaFoldDB" id="A0A9Q1BH29"/>
<proteinExistence type="inferred from homology"/>
<evidence type="ECO:0000259" key="10">
    <source>
        <dbReference type="PROSITE" id="PS50102"/>
    </source>
</evidence>
<keyword evidence="4" id="KW-0747">Spliceosome</keyword>
<feature type="region of interest" description="Disordered" evidence="9">
    <location>
        <begin position="455"/>
        <end position="552"/>
    </location>
</feature>
<keyword evidence="12" id="KW-1185">Reference proteome</keyword>
<feature type="compositionally biased region" description="Polar residues" evidence="9">
    <location>
        <begin position="296"/>
        <end position="321"/>
    </location>
</feature>
<dbReference type="PROSITE" id="PS50102">
    <property type="entry name" value="RRM"/>
    <property type="match status" value="1"/>
</dbReference>
<feature type="compositionally biased region" description="Low complexity" evidence="9">
    <location>
        <begin position="468"/>
        <end position="479"/>
    </location>
</feature>
<feature type="compositionally biased region" description="Basic and acidic residues" evidence="9">
    <location>
        <begin position="392"/>
        <end position="404"/>
    </location>
</feature>
<organism evidence="11 12">
    <name type="scientific">Holothuria leucospilota</name>
    <name type="common">Black long sea cucumber</name>
    <name type="synonym">Mertensiothuria leucospilota</name>
    <dbReference type="NCBI Taxonomy" id="206669"/>
    <lineage>
        <taxon>Eukaryota</taxon>
        <taxon>Metazoa</taxon>
        <taxon>Echinodermata</taxon>
        <taxon>Eleutherozoa</taxon>
        <taxon>Echinozoa</taxon>
        <taxon>Holothuroidea</taxon>
        <taxon>Aspidochirotacea</taxon>
        <taxon>Aspidochirotida</taxon>
        <taxon>Holothuriidae</taxon>
        <taxon>Holothuria</taxon>
    </lineage>
</organism>
<comment type="similarity">
    <text evidence="1">Belongs to the RBM48 family.</text>
</comment>
<dbReference type="PANTHER" id="PTHR20957:SF0">
    <property type="entry name" value="RNA-BINDING PROTEIN 48"/>
    <property type="match status" value="1"/>
</dbReference>
<reference evidence="11" key="1">
    <citation type="submission" date="2021-10" db="EMBL/GenBank/DDBJ databases">
        <title>Tropical sea cucumber genome reveals ecological adaptation and Cuvierian tubules defense mechanism.</title>
        <authorList>
            <person name="Chen T."/>
        </authorList>
    </citation>
    <scope>NUCLEOTIDE SEQUENCE</scope>
    <source>
        <strain evidence="11">Nanhai2018</strain>
        <tissue evidence="11">Muscle</tissue>
    </source>
</reference>
<keyword evidence="3" id="KW-0507">mRNA processing</keyword>
<dbReference type="Proteomes" id="UP001152320">
    <property type="component" value="Chromosome 18"/>
</dbReference>
<protein>
    <recommendedName>
        <fullName evidence="2">RNA-binding protein 48</fullName>
    </recommendedName>
</protein>
<dbReference type="OrthoDB" id="78358at2759"/>
<name>A0A9Q1BH29_HOLLE</name>
<feature type="compositionally biased region" description="Polar residues" evidence="9">
    <location>
        <begin position="455"/>
        <end position="467"/>
    </location>
</feature>
<sequence length="552" mass="61507">MTSKKRIIGRRPAYRESREDRSVKVAIPYCFEKELCLFFQVYTINHESRYILVKEVPKISNIKDEVLKLFSLYGTIQEYRILDSHPDAEEFSTVFWIKYTHIQSARVAKRKMNNHSFYGVFLKVTYGPEYEDVDDTRQKLIERRKAVARRLRQLETTKQEGKQQQANQLESTSEAQTIQDTEDRNPQSEDTNYSNIQSLHPAERGSSSHENSQSLWQKFPALPPPPSHLPPTEWSNPTSEPDETIPHVPSAHATLPKGFDPFSEGGDSSRTSATSSFPQNGDKVEMQRGTAHHSAMHSSEVSINFSRSKTQNSEVPSTSPWSYVGKKEVTLASSDPQLKQNIRGGARPKLIPRKRFAWNNKKSPTNTDTNNRFLGQRLNPPPLPACNPSFIREGDKDSRKDEVTLQRQGLKRRATTSLEEEGPSTASGSAAAEIGATSFDQSVLNIREKMIQISQVTHQHQPQSSSLTIPQQGPTQTTQVSSMPDQSRHGPNSGASPAGVSGSNNDVSSTGASQPVSVIASADSQQPSSGMPTGLSRPQSRRGPSSTKRRRI</sequence>
<evidence type="ECO:0000256" key="2">
    <source>
        <dbReference type="ARBA" id="ARBA00015189"/>
    </source>
</evidence>
<feature type="compositionally biased region" description="Polar residues" evidence="9">
    <location>
        <begin position="266"/>
        <end position="279"/>
    </location>
</feature>
<comment type="caution">
    <text evidence="11">The sequence shown here is derived from an EMBL/GenBank/DDBJ whole genome shotgun (WGS) entry which is preliminary data.</text>
</comment>
<dbReference type="InterPro" id="IPR035979">
    <property type="entry name" value="RBD_domain_sf"/>
</dbReference>
<gene>
    <name evidence="11" type="ORF">HOLleu_34326</name>
</gene>
<evidence type="ECO:0000256" key="9">
    <source>
        <dbReference type="SAM" id="MobiDB-lite"/>
    </source>
</evidence>
<feature type="domain" description="RRM" evidence="10">
    <location>
        <begin position="49"/>
        <end position="129"/>
    </location>
</feature>
<feature type="region of interest" description="Disordered" evidence="9">
    <location>
        <begin position="154"/>
        <end position="321"/>
    </location>
</feature>
<accession>A0A9Q1BH29</accession>
<feature type="region of interest" description="Disordered" evidence="9">
    <location>
        <begin position="359"/>
        <end position="433"/>
    </location>
</feature>
<dbReference type="GO" id="GO:0006397">
    <property type="term" value="P:mRNA processing"/>
    <property type="evidence" value="ECO:0007669"/>
    <property type="project" value="UniProtKB-KW"/>
</dbReference>
<dbReference type="GO" id="GO:0005654">
    <property type="term" value="C:nucleoplasm"/>
    <property type="evidence" value="ECO:0007669"/>
    <property type="project" value="TreeGrafter"/>
</dbReference>
<dbReference type="Gene3D" id="3.30.70.330">
    <property type="match status" value="1"/>
</dbReference>
<dbReference type="InterPro" id="IPR034264">
    <property type="entry name" value="RBM48_RRM"/>
</dbReference>
<comment type="function">
    <text evidence="7">As a component of the minor spliceosome, involved in the splicing of U12-type introns in pre-mRNAs.</text>
</comment>
<evidence type="ECO:0000313" key="12">
    <source>
        <dbReference type="Proteomes" id="UP001152320"/>
    </source>
</evidence>
<evidence type="ECO:0000256" key="6">
    <source>
        <dbReference type="ARBA" id="ARBA00023187"/>
    </source>
</evidence>
<feature type="compositionally biased region" description="Polar residues" evidence="9">
    <location>
        <begin position="480"/>
        <end position="546"/>
    </location>
</feature>
<dbReference type="InterPro" id="IPR039599">
    <property type="entry name" value="RBM48"/>
</dbReference>
<feature type="compositionally biased region" description="Polar residues" evidence="9">
    <location>
        <begin position="162"/>
        <end position="179"/>
    </location>
</feature>
<keyword evidence="6" id="KW-0508">mRNA splicing</keyword>
<dbReference type="CDD" id="cd12442">
    <property type="entry name" value="RRM_RBM48"/>
    <property type="match status" value="1"/>
</dbReference>
<feature type="compositionally biased region" description="Polar residues" evidence="9">
    <location>
        <begin position="188"/>
        <end position="198"/>
    </location>
</feature>
<keyword evidence="5 8" id="KW-0694">RNA-binding</keyword>
<evidence type="ECO:0000313" key="11">
    <source>
        <dbReference type="EMBL" id="KAJ8024422.1"/>
    </source>
</evidence>
<dbReference type="SUPFAM" id="SSF54928">
    <property type="entry name" value="RNA-binding domain, RBD"/>
    <property type="match status" value="1"/>
</dbReference>
<dbReference type="InterPro" id="IPR012677">
    <property type="entry name" value="Nucleotide-bd_a/b_plait_sf"/>
</dbReference>
<evidence type="ECO:0000256" key="8">
    <source>
        <dbReference type="PROSITE-ProRule" id="PRU00176"/>
    </source>
</evidence>
<dbReference type="GO" id="GO:0005681">
    <property type="term" value="C:spliceosomal complex"/>
    <property type="evidence" value="ECO:0007669"/>
    <property type="project" value="UniProtKB-KW"/>
</dbReference>
<evidence type="ECO:0000256" key="1">
    <source>
        <dbReference type="ARBA" id="ARBA00006938"/>
    </source>
</evidence>
<dbReference type="GO" id="GO:0008380">
    <property type="term" value="P:RNA splicing"/>
    <property type="evidence" value="ECO:0007669"/>
    <property type="project" value="UniProtKB-KW"/>
</dbReference>
<dbReference type="InterPro" id="IPR000504">
    <property type="entry name" value="RRM_dom"/>
</dbReference>
<evidence type="ECO:0000256" key="4">
    <source>
        <dbReference type="ARBA" id="ARBA00022728"/>
    </source>
</evidence>
<evidence type="ECO:0000256" key="5">
    <source>
        <dbReference type="ARBA" id="ARBA00022884"/>
    </source>
</evidence>
<feature type="compositionally biased region" description="Polar residues" evidence="9">
    <location>
        <begin position="360"/>
        <end position="373"/>
    </location>
</feature>
<evidence type="ECO:0000256" key="3">
    <source>
        <dbReference type="ARBA" id="ARBA00022664"/>
    </source>
</evidence>